<sequence>MVLDQHQRRFVVGEEAAYIEPGVTLGGVRLELSKWSGLSLLAEVEGQGHVSVDQLPAELSDICEFEMEGGSIRMSGFLRQARGWCELIFHNPKMAVEYATWQNTQSHEHTP</sequence>
<evidence type="ECO:0000313" key="2">
    <source>
        <dbReference type="Proteomes" id="UP000604341"/>
    </source>
</evidence>
<reference evidence="2" key="1">
    <citation type="journal article" date="2019" name="Int. J. Syst. Evol. Microbiol.">
        <title>The Global Catalogue of Microorganisms (GCM) 10K type strain sequencing project: providing services to taxonomists for standard genome sequencing and annotation.</title>
        <authorList>
            <consortium name="The Broad Institute Genomics Platform"/>
            <consortium name="The Broad Institute Genome Sequencing Center for Infectious Disease"/>
            <person name="Wu L."/>
            <person name="Ma J."/>
        </authorList>
    </citation>
    <scope>NUCLEOTIDE SEQUENCE [LARGE SCALE GENOMIC DNA]</scope>
    <source>
        <strain evidence="2">JCM 19173</strain>
    </source>
</reference>
<gene>
    <name evidence="1" type="ORF">GCM10010844_36050</name>
</gene>
<dbReference type="EMBL" id="BMPE01000017">
    <property type="protein sequence ID" value="GGL14005.1"/>
    <property type="molecule type" value="Genomic_DNA"/>
</dbReference>
<dbReference type="Proteomes" id="UP000604341">
    <property type="component" value="Unassembled WGS sequence"/>
</dbReference>
<keyword evidence="2" id="KW-1185">Reference proteome</keyword>
<protein>
    <recommendedName>
        <fullName evidence="3">PilZ domain-containing protein</fullName>
    </recommendedName>
</protein>
<evidence type="ECO:0000313" key="1">
    <source>
        <dbReference type="EMBL" id="GGL14005.1"/>
    </source>
</evidence>
<comment type="caution">
    <text evidence="1">The sequence shown here is derived from an EMBL/GenBank/DDBJ whole genome shotgun (WGS) entry which is preliminary data.</text>
</comment>
<accession>A0ABQ2FPI6</accession>
<proteinExistence type="predicted"/>
<organism evidence="1 2">
    <name type="scientific">Deinococcus radiotolerans</name>
    <dbReference type="NCBI Taxonomy" id="1309407"/>
    <lineage>
        <taxon>Bacteria</taxon>
        <taxon>Thermotogati</taxon>
        <taxon>Deinococcota</taxon>
        <taxon>Deinococci</taxon>
        <taxon>Deinococcales</taxon>
        <taxon>Deinococcaceae</taxon>
        <taxon>Deinococcus</taxon>
    </lineage>
</organism>
<name>A0ABQ2FPI6_9DEIO</name>
<evidence type="ECO:0008006" key="3">
    <source>
        <dbReference type="Google" id="ProtNLM"/>
    </source>
</evidence>